<evidence type="ECO:0000256" key="1">
    <source>
        <dbReference type="ARBA" id="ARBA00004418"/>
    </source>
</evidence>
<comment type="similarity">
    <text evidence="2 10">Belongs to the LolA family.</text>
</comment>
<keyword evidence="5 10" id="KW-0813">Transport</keyword>
<dbReference type="GO" id="GO:0044874">
    <property type="term" value="P:lipoprotein localization to outer membrane"/>
    <property type="evidence" value="ECO:0007669"/>
    <property type="project" value="UniProtKB-UniRule"/>
</dbReference>
<name>A0A0A5HRA0_PHOS4</name>
<proteinExistence type="inferred from homology"/>
<reference evidence="11 12" key="1">
    <citation type="submission" date="2014-10" db="EMBL/GenBank/DDBJ databases">
        <title>Genome sequencing of Vibrio sinaloensis T08.</title>
        <authorList>
            <person name="Chan K.-G."/>
            <person name="Mohamad N.I."/>
        </authorList>
    </citation>
    <scope>NUCLEOTIDE SEQUENCE [LARGE SCALE GENOMIC DNA]</scope>
    <source>
        <strain evidence="11 12">T08</strain>
    </source>
</reference>
<dbReference type="InterPro" id="IPR029046">
    <property type="entry name" value="LolA/LolB/LppX"/>
</dbReference>
<dbReference type="CDD" id="cd16325">
    <property type="entry name" value="LolA"/>
    <property type="match status" value="1"/>
</dbReference>
<evidence type="ECO:0000256" key="10">
    <source>
        <dbReference type="HAMAP-Rule" id="MF_00240"/>
    </source>
</evidence>
<evidence type="ECO:0000256" key="3">
    <source>
        <dbReference type="ARBA" id="ARBA00011245"/>
    </source>
</evidence>
<evidence type="ECO:0000313" key="12">
    <source>
        <dbReference type="Proteomes" id="UP000030451"/>
    </source>
</evidence>
<evidence type="ECO:0000256" key="7">
    <source>
        <dbReference type="ARBA" id="ARBA00022764"/>
    </source>
</evidence>
<dbReference type="GO" id="GO:0030288">
    <property type="term" value="C:outer membrane-bounded periplasmic space"/>
    <property type="evidence" value="ECO:0007669"/>
    <property type="project" value="TreeGrafter"/>
</dbReference>
<comment type="function">
    <text evidence="10">Participates in the translocation of lipoproteins from the inner membrane to the outer membrane. Only forms a complex with a lipoprotein if the residue after the N-terminal Cys is not an aspartate (The Asp acts as a targeting signal to indicate that the lipoprotein should stay in the inner membrane).</text>
</comment>
<dbReference type="Gene3D" id="2.50.20.10">
    <property type="entry name" value="Lipoprotein localisation LolA/LolB/LppX"/>
    <property type="match status" value="1"/>
</dbReference>
<dbReference type="PANTHER" id="PTHR35869:SF1">
    <property type="entry name" value="OUTER-MEMBRANE LIPOPROTEIN CARRIER PROTEIN"/>
    <property type="match status" value="1"/>
</dbReference>
<dbReference type="InterPro" id="IPR018323">
    <property type="entry name" value="OM_lipoprot_carrier_LolA_Pbac"/>
</dbReference>
<comment type="caution">
    <text evidence="11">The sequence shown here is derived from an EMBL/GenBank/DDBJ whole genome shotgun (WGS) entry which is preliminary data.</text>
</comment>
<dbReference type="AlphaFoldDB" id="A0A0A5HRA0"/>
<comment type="subcellular location">
    <subcellularLocation>
        <location evidence="1 10">Periplasm</location>
    </subcellularLocation>
</comment>
<dbReference type="RefSeq" id="WP_038191514.1">
    <property type="nucleotide sequence ID" value="NZ_JRWP01000028.1"/>
</dbReference>
<dbReference type="NCBIfam" id="TIGR00547">
    <property type="entry name" value="lolA"/>
    <property type="match status" value="1"/>
</dbReference>
<gene>
    <name evidence="10" type="primary">lolA</name>
    <name evidence="11" type="ORF">NM06_13640</name>
</gene>
<feature type="chain" id="PRO_5008984154" description="Outer-membrane lipoprotein carrier protein" evidence="10">
    <location>
        <begin position="17"/>
        <end position="198"/>
    </location>
</feature>
<dbReference type="STRING" id="379097.SE23_19040"/>
<keyword evidence="7 10" id="KW-0574">Periplasm</keyword>
<protein>
    <recommendedName>
        <fullName evidence="4 10">Outer-membrane lipoprotein carrier protein</fullName>
    </recommendedName>
</protein>
<evidence type="ECO:0000256" key="5">
    <source>
        <dbReference type="ARBA" id="ARBA00022448"/>
    </source>
</evidence>
<evidence type="ECO:0000313" key="11">
    <source>
        <dbReference type="EMBL" id="KGY08072.1"/>
    </source>
</evidence>
<evidence type="ECO:0000256" key="9">
    <source>
        <dbReference type="ARBA" id="ARBA00023186"/>
    </source>
</evidence>
<sequence length="198" mass="22409" precursor="true">MKKLAALLFMSFSVLAAPKDELNQRLQQTEGFSADFTQQVTSPDGDLVMEGEGSVEISRPSLFRWTTTMPDENVLVSDGKSLWYYSPFIEQVSIYWQEQATEQTPFVLLTRNRQSDWENYNVSQQGDVFTLVPTAVDSNQGQFKLEIDAKGAVKGFSVIEQDGQQSVFKFANIDLTKPKAERFTFTIPQGVEVDDQRN</sequence>
<evidence type="ECO:0000256" key="2">
    <source>
        <dbReference type="ARBA" id="ARBA00007615"/>
    </source>
</evidence>
<keyword evidence="8 10" id="KW-0653">Protein transport</keyword>
<organism evidence="11 12">
    <name type="scientific">Photobacterium sp. (strain ATCC 43367)</name>
    <dbReference type="NCBI Taxonomy" id="379097"/>
    <lineage>
        <taxon>Bacteria</taxon>
        <taxon>Pseudomonadati</taxon>
        <taxon>Pseudomonadota</taxon>
        <taxon>Gammaproteobacteria</taxon>
        <taxon>Vibrionales</taxon>
        <taxon>Vibrionaceae</taxon>
        <taxon>Vibrio</taxon>
        <taxon>Vibrio oreintalis group</taxon>
    </lineage>
</organism>
<dbReference type="Proteomes" id="UP000030451">
    <property type="component" value="Unassembled WGS sequence"/>
</dbReference>
<evidence type="ECO:0000256" key="8">
    <source>
        <dbReference type="ARBA" id="ARBA00022927"/>
    </source>
</evidence>
<evidence type="ECO:0000256" key="4">
    <source>
        <dbReference type="ARBA" id="ARBA00014035"/>
    </source>
</evidence>
<dbReference type="InterPro" id="IPR004564">
    <property type="entry name" value="OM_lipoprot_carrier_LolA-like"/>
</dbReference>
<dbReference type="HAMAP" id="MF_00240">
    <property type="entry name" value="LolA"/>
    <property type="match status" value="1"/>
</dbReference>
<dbReference type="SUPFAM" id="SSF89392">
    <property type="entry name" value="Prokaryotic lipoproteins and lipoprotein localization factors"/>
    <property type="match status" value="1"/>
</dbReference>
<dbReference type="GO" id="GO:0042953">
    <property type="term" value="P:lipoprotein transport"/>
    <property type="evidence" value="ECO:0007669"/>
    <property type="project" value="InterPro"/>
</dbReference>
<dbReference type="PANTHER" id="PTHR35869">
    <property type="entry name" value="OUTER-MEMBRANE LIPOPROTEIN CARRIER PROTEIN"/>
    <property type="match status" value="1"/>
</dbReference>
<evidence type="ECO:0000256" key="6">
    <source>
        <dbReference type="ARBA" id="ARBA00022729"/>
    </source>
</evidence>
<dbReference type="Pfam" id="PF03548">
    <property type="entry name" value="LolA"/>
    <property type="match status" value="1"/>
</dbReference>
<accession>A0A0A5HRA0</accession>
<dbReference type="OrthoDB" id="9787361at2"/>
<keyword evidence="6 10" id="KW-0732">Signal</keyword>
<keyword evidence="9 10" id="KW-0143">Chaperone</keyword>
<comment type="subunit">
    <text evidence="3 10">Monomer.</text>
</comment>
<dbReference type="EMBL" id="JRWP01000028">
    <property type="protein sequence ID" value="KGY08072.1"/>
    <property type="molecule type" value="Genomic_DNA"/>
</dbReference>
<feature type="signal peptide" evidence="10">
    <location>
        <begin position="1"/>
        <end position="16"/>
    </location>
</feature>